<evidence type="ECO:0000256" key="7">
    <source>
        <dbReference type="ARBA" id="ARBA00022989"/>
    </source>
</evidence>
<dbReference type="InterPro" id="IPR003763">
    <property type="entry name" value="CDP-diacylglyc_Pase"/>
</dbReference>
<keyword evidence="6" id="KW-0378">Hydrolase</keyword>
<reference evidence="13 14" key="1">
    <citation type="submission" date="2023-05" db="EMBL/GenBank/DDBJ databases">
        <title>A 100% complete, gapless, phased diploid assembly of the Scenedesmus obliquus UTEX 3031 genome.</title>
        <authorList>
            <person name="Biondi T.C."/>
            <person name="Hanschen E.R."/>
            <person name="Kwon T."/>
            <person name="Eng W."/>
            <person name="Kruse C.P.S."/>
            <person name="Koehler S.I."/>
            <person name="Kunde Y."/>
            <person name="Gleasner C.D."/>
            <person name="You Mak K.T."/>
            <person name="Polle J."/>
            <person name="Hovde B.T."/>
            <person name="Starkenburg S.R."/>
        </authorList>
    </citation>
    <scope>NUCLEOTIDE SEQUENCE [LARGE SCALE GENOMIC DNA]</scope>
    <source>
        <strain evidence="13 14">DOE0152z</strain>
    </source>
</reference>
<keyword evidence="3" id="KW-1003">Cell membrane</keyword>
<evidence type="ECO:0008006" key="15">
    <source>
        <dbReference type="Google" id="ProtNLM"/>
    </source>
</evidence>
<evidence type="ECO:0000256" key="2">
    <source>
        <dbReference type="ARBA" id="ARBA00005189"/>
    </source>
</evidence>
<evidence type="ECO:0000313" key="14">
    <source>
        <dbReference type="Proteomes" id="UP001244341"/>
    </source>
</evidence>
<dbReference type="InterPro" id="IPR036265">
    <property type="entry name" value="HIT-like_sf"/>
</dbReference>
<comment type="subcellular location">
    <subcellularLocation>
        <location evidence="1">Cell membrane</location>
        <topology evidence="1">Single-pass membrane protein</topology>
    </subcellularLocation>
</comment>
<comment type="pathway">
    <text evidence="12">Phospholipid metabolism.</text>
</comment>
<keyword evidence="8" id="KW-0443">Lipid metabolism</keyword>
<evidence type="ECO:0000256" key="1">
    <source>
        <dbReference type="ARBA" id="ARBA00004162"/>
    </source>
</evidence>
<keyword evidence="10" id="KW-0594">Phospholipid biosynthesis</keyword>
<keyword evidence="7" id="KW-1133">Transmembrane helix</keyword>
<evidence type="ECO:0000256" key="6">
    <source>
        <dbReference type="ARBA" id="ARBA00022801"/>
    </source>
</evidence>
<evidence type="ECO:0000256" key="8">
    <source>
        <dbReference type="ARBA" id="ARBA00023098"/>
    </source>
</evidence>
<dbReference type="Pfam" id="PF02611">
    <property type="entry name" value="CDH"/>
    <property type="match status" value="1"/>
</dbReference>
<evidence type="ECO:0000256" key="11">
    <source>
        <dbReference type="ARBA" id="ARBA00023264"/>
    </source>
</evidence>
<keyword evidence="14" id="KW-1185">Reference proteome</keyword>
<evidence type="ECO:0000256" key="5">
    <source>
        <dbReference type="ARBA" id="ARBA00022692"/>
    </source>
</evidence>
<dbReference type="Gene3D" id="3.30.428.30">
    <property type="entry name" value="HIT family - CDH-like"/>
    <property type="match status" value="1"/>
</dbReference>
<keyword evidence="4" id="KW-0444">Lipid biosynthesis</keyword>
<organism evidence="13 14">
    <name type="scientific">Tetradesmus obliquus</name>
    <name type="common">Green alga</name>
    <name type="synonym">Acutodesmus obliquus</name>
    <dbReference type="NCBI Taxonomy" id="3088"/>
    <lineage>
        <taxon>Eukaryota</taxon>
        <taxon>Viridiplantae</taxon>
        <taxon>Chlorophyta</taxon>
        <taxon>core chlorophytes</taxon>
        <taxon>Chlorophyceae</taxon>
        <taxon>CS clade</taxon>
        <taxon>Sphaeropleales</taxon>
        <taxon>Scenedesmaceae</taxon>
        <taxon>Tetradesmus</taxon>
    </lineage>
</organism>
<accession>A0ABY8UL60</accession>
<keyword evidence="5" id="KW-0812">Transmembrane</keyword>
<evidence type="ECO:0000256" key="10">
    <source>
        <dbReference type="ARBA" id="ARBA00023209"/>
    </source>
</evidence>
<keyword evidence="11" id="KW-1208">Phospholipid metabolism</keyword>
<gene>
    <name evidence="13" type="ORF">OEZ85_004343</name>
</gene>
<dbReference type="EMBL" id="CP126221">
    <property type="protein sequence ID" value="WIA21987.1"/>
    <property type="molecule type" value="Genomic_DNA"/>
</dbReference>
<dbReference type="SUPFAM" id="SSF54197">
    <property type="entry name" value="HIT-like"/>
    <property type="match status" value="1"/>
</dbReference>
<name>A0ABY8UL60_TETOB</name>
<evidence type="ECO:0000313" key="13">
    <source>
        <dbReference type="EMBL" id="WIA21987.1"/>
    </source>
</evidence>
<evidence type="ECO:0000256" key="4">
    <source>
        <dbReference type="ARBA" id="ARBA00022516"/>
    </source>
</evidence>
<evidence type="ECO:0000256" key="12">
    <source>
        <dbReference type="ARBA" id="ARBA00025707"/>
    </source>
</evidence>
<sequence length="484" mass="52228">MGSPLHGVVADEVNASLLRRINATPGLFLCHLNLLPVVPETPSRMRSVLPVAFLLLLIGLLTLAVSAKSVQLCSSDGSGKQHCSTAPRSALSAAKVSHAYSWFGFRSPAVDHYPRGDCATECSMNPASSMHSCTADAAKGIPATVCKPLSDPDICPTLRYMDAVLPEYYCMPRFEDDCAHPDNIGCSARCILFVIVNQHCTADAYNITSRSFNASCTFCNMCWDRSGSSSVGARKAPYALLQARGETGALFNNHWLVLPKAACSGIESSAPGCTDAAGEYLWANAYSEALALGFRYSHGSPDWAVMLNAPNRRGVHQMHIHIAHFDSSRSVAGVERSNWLVRKLARAEQLSTAPSTPTRILGEGFYDVRRFSSTPLGRPPKNWARVYAVFVPTADPVRDLGRSIKPFQLARQLSAATGEPSHGYGLMLMPRKLGPTPGIVIGIVWSTDDWEQLDVSEMAGDPIGFSHTCHNYIGLGQDGALAKS</sequence>
<keyword evidence="9" id="KW-0472">Membrane</keyword>
<evidence type="ECO:0000256" key="3">
    <source>
        <dbReference type="ARBA" id="ARBA00022475"/>
    </source>
</evidence>
<dbReference type="Proteomes" id="UP001244341">
    <property type="component" value="Chromosome 14b"/>
</dbReference>
<proteinExistence type="predicted"/>
<evidence type="ECO:0000256" key="9">
    <source>
        <dbReference type="ARBA" id="ARBA00023136"/>
    </source>
</evidence>
<comment type="pathway">
    <text evidence="2">Lipid metabolism.</text>
</comment>
<protein>
    <recommendedName>
        <fullName evidence="15">CDP-diacylglycerol phosphatidylhydrolase</fullName>
    </recommendedName>
</protein>